<gene>
    <name evidence="1" type="ORF">PSQ90_13815</name>
</gene>
<dbReference type="PANTHER" id="PTHR38436:SF1">
    <property type="entry name" value="ESTER CYCLASE"/>
    <property type="match status" value="1"/>
</dbReference>
<name>A0ABY7YWP6_9HYPH</name>
<sequence length="138" mass="15287">MSVRKNSQVEIATRFIDIVWNGSDATKIDDFISTDFVDHAYDPRDADGHKAMVTKLGSVLPDARWTIDRVVGMDDQVMVELTLTGTHQGVFAGIAPHGNAIKVRGYRTFVFSDDKICAHHALLDTHTLMQQMSGTRVA</sequence>
<dbReference type="Pfam" id="PF07366">
    <property type="entry name" value="SnoaL"/>
    <property type="match status" value="1"/>
</dbReference>
<organism evidence="1 2">
    <name type="scientific">Devosia rhodophyticola</name>
    <dbReference type="NCBI Taxonomy" id="3026423"/>
    <lineage>
        <taxon>Bacteria</taxon>
        <taxon>Pseudomonadati</taxon>
        <taxon>Pseudomonadota</taxon>
        <taxon>Alphaproteobacteria</taxon>
        <taxon>Hyphomicrobiales</taxon>
        <taxon>Devosiaceae</taxon>
        <taxon>Devosia</taxon>
    </lineage>
</organism>
<dbReference type="InterPro" id="IPR009959">
    <property type="entry name" value="Cyclase_SnoaL-like"/>
</dbReference>
<dbReference type="InterPro" id="IPR032710">
    <property type="entry name" value="NTF2-like_dom_sf"/>
</dbReference>
<evidence type="ECO:0000313" key="1">
    <source>
        <dbReference type="EMBL" id="WDR05349.1"/>
    </source>
</evidence>
<dbReference type="SUPFAM" id="SSF54427">
    <property type="entry name" value="NTF2-like"/>
    <property type="match status" value="1"/>
</dbReference>
<protein>
    <submittedName>
        <fullName evidence="1">Ester cyclase</fullName>
    </submittedName>
</protein>
<accession>A0ABY7YWP6</accession>
<dbReference type="RefSeq" id="WP_282210868.1">
    <property type="nucleotide sequence ID" value="NZ_CP118247.1"/>
</dbReference>
<evidence type="ECO:0000313" key="2">
    <source>
        <dbReference type="Proteomes" id="UP001222118"/>
    </source>
</evidence>
<dbReference type="Proteomes" id="UP001222118">
    <property type="component" value="Chromosome"/>
</dbReference>
<dbReference type="PANTHER" id="PTHR38436">
    <property type="entry name" value="POLYKETIDE CYCLASE SNOAL-LIKE DOMAIN"/>
    <property type="match status" value="1"/>
</dbReference>
<dbReference type="Gene3D" id="3.10.450.50">
    <property type="match status" value="1"/>
</dbReference>
<keyword evidence="2" id="KW-1185">Reference proteome</keyword>
<dbReference type="EMBL" id="CP118247">
    <property type="protein sequence ID" value="WDR05349.1"/>
    <property type="molecule type" value="Genomic_DNA"/>
</dbReference>
<reference evidence="1 2" key="1">
    <citation type="submission" date="2023-02" db="EMBL/GenBank/DDBJ databases">
        <title>Devosia chondri sp. nov., isolated from the phycosphere of marine algae.</title>
        <authorList>
            <person name="Kim J.M."/>
            <person name="Lee J.K."/>
            <person name="Choi B.J."/>
            <person name="Bayburt H."/>
            <person name="Jeon C.O."/>
        </authorList>
    </citation>
    <scope>NUCLEOTIDE SEQUENCE [LARGE SCALE GENOMIC DNA]</scope>
    <source>
        <strain evidence="1 2">G2-5</strain>
    </source>
</reference>
<proteinExistence type="predicted"/>